<dbReference type="PIRSF" id="PIRSF002741">
    <property type="entry name" value="MppA"/>
    <property type="match status" value="1"/>
</dbReference>
<dbReference type="InterPro" id="IPR006311">
    <property type="entry name" value="TAT_signal"/>
</dbReference>
<dbReference type="GO" id="GO:0042597">
    <property type="term" value="C:periplasmic space"/>
    <property type="evidence" value="ECO:0007669"/>
    <property type="project" value="UniProtKB-ARBA"/>
</dbReference>
<gene>
    <name evidence="5" type="ORF">HJG52_15635</name>
</gene>
<organism evidence="5 6">
    <name type="scientific">Knoellia koreensis</name>
    <dbReference type="NCBI Taxonomy" id="2730921"/>
    <lineage>
        <taxon>Bacteria</taxon>
        <taxon>Bacillati</taxon>
        <taxon>Actinomycetota</taxon>
        <taxon>Actinomycetes</taxon>
        <taxon>Micrococcales</taxon>
        <taxon>Intrasporangiaceae</taxon>
        <taxon>Knoellia</taxon>
    </lineage>
</organism>
<proteinExistence type="inferred from homology"/>
<dbReference type="PANTHER" id="PTHR30290:SF9">
    <property type="entry name" value="OLIGOPEPTIDE-BINDING PROTEIN APPA"/>
    <property type="match status" value="1"/>
</dbReference>
<dbReference type="GO" id="GO:0015833">
    <property type="term" value="P:peptide transport"/>
    <property type="evidence" value="ECO:0007669"/>
    <property type="project" value="TreeGrafter"/>
</dbReference>
<dbReference type="Gene3D" id="3.10.105.10">
    <property type="entry name" value="Dipeptide-binding Protein, Domain 3"/>
    <property type="match status" value="1"/>
</dbReference>
<dbReference type="SUPFAM" id="SSF53850">
    <property type="entry name" value="Periplasmic binding protein-like II"/>
    <property type="match status" value="1"/>
</dbReference>
<sequence length="524" mass="55897">MANPLTTAPFSRRALLAGAGIGTAYLLAGCRSAVDTQGQASSGTATAKRGGTLRIVQGADIAPTSVLAQNNVNLSFLRLVYNTLIELDHKTLEPKPSLAESWTLSPDSKNLEFRLRDGVTFHSGRAFTSADVAFTLDYIRREEVASQLKHVAKQITDVQAKDERTIAITFGKSMSNVWDLFELLLILDKDTAAKIPSGTFVGTGPFAVASYAPGSKLTLGRHEKYWKDSRPLLDGVEIAIVRQSQSMLSSLRGGQAHLAVDLAPLDAASIKGDSRFEVVRADPQDSAFYVGTNAAAAPFTDKRARQGVAWAINRERILTQVLGEIGQTSSLPWSPTSPAYDKALAGTYSYDVAKAKALFEQAGVAGAPVQVNYNAGLATNAAIAEIVTFDLKAAGLAATTTPLQGPDFQAKLTGGGLTGLFVNNHGFGQLAPATLVKGSFPFNADKNAASFDNADYKALAEKLWTTTDEAGQKSVQDEMNAFLLDQQFIVDLVVSSHTFTISNQVKGIAYSMYDYLNLDDAGIA</sequence>
<dbReference type="EMBL" id="JABEPQ010000003">
    <property type="protein sequence ID" value="NNM47428.1"/>
    <property type="molecule type" value="Genomic_DNA"/>
</dbReference>
<keyword evidence="2" id="KW-0813">Transport</keyword>
<evidence type="ECO:0000259" key="4">
    <source>
        <dbReference type="Pfam" id="PF00496"/>
    </source>
</evidence>
<evidence type="ECO:0000256" key="1">
    <source>
        <dbReference type="ARBA" id="ARBA00005695"/>
    </source>
</evidence>
<dbReference type="Proteomes" id="UP000588586">
    <property type="component" value="Unassembled WGS sequence"/>
</dbReference>
<dbReference type="CDD" id="cd00995">
    <property type="entry name" value="PBP2_NikA_DppA_OppA_like"/>
    <property type="match status" value="1"/>
</dbReference>
<evidence type="ECO:0000256" key="2">
    <source>
        <dbReference type="ARBA" id="ARBA00022448"/>
    </source>
</evidence>
<dbReference type="AlphaFoldDB" id="A0A849HJ23"/>
<reference evidence="5 6" key="1">
    <citation type="submission" date="2020-04" db="EMBL/GenBank/DDBJ databases">
        <title>Knoellia sp. isolate from air conditioner.</title>
        <authorList>
            <person name="Chea S."/>
            <person name="Kim D.-U."/>
        </authorList>
    </citation>
    <scope>NUCLEOTIDE SEQUENCE [LARGE SCALE GENOMIC DNA]</scope>
    <source>
        <strain evidence="5 6">DB2414S</strain>
    </source>
</reference>
<evidence type="ECO:0000256" key="3">
    <source>
        <dbReference type="ARBA" id="ARBA00022729"/>
    </source>
</evidence>
<dbReference type="InterPro" id="IPR030678">
    <property type="entry name" value="Peptide/Ni-bd"/>
</dbReference>
<dbReference type="Pfam" id="PF00496">
    <property type="entry name" value="SBP_bac_5"/>
    <property type="match status" value="1"/>
</dbReference>
<dbReference type="GO" id="GO:0043190">
    <property type="term" value="C:ATP-binding cassette (ABC) transporter complex"/>
    <property type="evidence" value="ECO:0007669"/>
    <property type="project" value="InterPro"/>
</dbReference>
<feature type="domain" description="Solute-binding protein family 5" evidence="4">
    <location>
        <begin position="93"/>
        <end position="415"/>
    </location>
</feature>
<dbReference type="RefSeq" id="WP_171244522.1">
    <property type="nucleotide sequence ID" value="NZ_JABEPQ010000003.1"/>
</dbReference>
<comment type="similarity">
    <text evidence="1">Belongs to the bacterial solute-binding protein 5 family.</text>
</comment>
<dbReference type="InterPro" id="IPR000914">
    <property type="entry name" value="SBP_5_dom"/>
</dbReference>
<dbReference type="InterPro" id="IPR039424">
    <property type="entry name" value="SBP_5"/>
</dbReference>
<dbReference type="PANTHER" id="PTHR30290">
    <property type="entry name" value="PERIPLASMIC BINDING COMPONENT OF ABC TRANSPORTER"/>
    <property type="match status" value="1"/>
</dbReference>
<keyword evidence="3" id="KW-0732">Signal</keyword>
<comment type="caution">
    <text evidence="5">The sequence shown here is derived from an EMBL/GenBank/DDBJ whole genome shotgun (WGS) entry which is preliminary data.</text>
</comment>
<dbReference type="GO" id="GO:1904680">
    <property type="term" value="F:peptide transmembrane transporter activity"/>
    <property type="evidence" value="ECO:0007669"/>
    <property type="project" value="TreeGrafter"/>
</dbReference>
<accession>A0A849HJ23</accession>
<dbReference type="Gene3D" id="3.40.190.10">
    <property type="entry name" value="Periplasmic binding protein-like II"/>
    <property type="match status" value="1"/>
</dbReference>
<name>A0A849HJ23_9MICO</name>
<protein>
    <submittedName>
        <fullName evidence="5">ABC transporter substrate-binding protein</fullName>
    </submittedName>
</protein>
<dbReference type="PROSITE" id="PS51318">
    <property type="entry name" value="TAT"/>
    <property type="match status" value="1"/>
</dbReference>
<keyword evidence="6" id="KW-1185">Reference proteome</keyword>
<evidence type="ECO:0000313" key="5">
    <source>
        <dbReference type="EMBL" id="NNM47428.1"/>
    </source>
</evidence>
<evidence type="ECO:0000313" key="6">
    <source>
        <dbReference type="Proteomes" id="UP000588586"/>
    </source>
</evidence>